<keyword evidence="2" id="KW-0328">Glycosyltransferase</keyword>
<evidence type="ECO:0000256" key="1">
    <source>
        <dbReference type="ARBA" id="ARBA00009995"/>
    </source>
</evidence>
<dbReference type="PANTHER" id="PTHR48043:SF145">
    <property type="entry name" value="FI06409P-RELATED"/>
    <property type="match status" value="1"/>
</dbReference>
<dbReference type="Gene3D" id="3.40.50.2000">
    <property type="entry name" value="Glycogen Phosphorylase B"/>
    <property type="match status" value="2"/>
</dbReference>
<keyword evidence="4" id="KW-1133">Transmembrane helix</keyword>
<dbReference type="CDD" id="cd03784">
    <property type="entry name" value="GT1_Gtf-like"/>
    <property type="match status" value="1"/>
</dbReference>
<keyword evidence="3" id="KW-0808">Transferase</keyword>
<dbReference type="GO" id="GO:0008194">
    <property type="term" value="F:UDP-glycosyltransferase activity"/>
    <property type="evidence" value="ECO:0000318"/>
    <property type="project" value="GO_Central"/>
</dbReference>
<dbReference type="KEGG" id="nve:5508672"/>
<dbReference type="AlphaFoldDB" id="A7SGG0"/>
<dbReference type="InterPro" id="IPR050271">
    <property type="entry name" value="UDP-glycosyltransferase"/>
</dbReference>
<dbReference type="OrthoDB" id="5835829at2759"/>
<dbReference type="PhylomeDB" id="A7SGG0"/>
<accession>A7SGG0</accession>
<dbReference type="OMA" id="FMSNIAD"/>
<keyword evidence="4" id="KW-0472">Membrane</keyword>
<dbReference type="FunFam" id="3.40.50.2000:FF:000021">
    <property type="entry name" value="UDP-glucuronosyltransferase"/>
    <property type="match status" value="1"/>
</dbReference>
<evidence type="ECO:0000313" key="6">
    <source>
        <dbReference type="Proteomes" id="UP000001593"/>
    </source>
</evidence>
<dbReference type="eggNOG" id="KOG1192">
    <property type="taxonomic scope" value="Eukaryota"/>
</dbReference>
<dbReference type="PANTHER" id="PTHR48043">
    <property type="entry name" value="EG:EG0003.4 PROTEIN-RELATED"/>
    <property type="match status" value="1"/>
</dbReference>
<dbReference type="Proteomes" id="UP000001593">
    <property type="component" value="Unassembled WGS sequence"/>
</dbReference>
<organism evidence="5 6">
    <name type="scientific">Nematostella vectensis</name>
    <name type="common">Starlet sea anemone</name>
    <dbReference type="NCBI Taxonomy" id="45351"/>
    <lineage>
        <taxon>Eukaryota</taxon>
        <taxon>Metazoa</taxon>
        <taxon>Cnidaria</taxon>
        <taxon>Anthozoa</taxon>
        <taxon>Hexacorallia</taxon>
        <taxon>Actiniaria</taxon>
        <taxon>Edwardsiidae</taxon>
        <taxon>Nematostella</taxon>
    </lineage>
</organism>
<evidence type="ECO:0000256" key="3">
    <source>
        <dbReference type="ARBA" id="ARBA00022679"/>
    </source>
</evidence>
<sequence length="515" mass="57797">MSVEIDTKMKIYMFQLLYLLSVCTKDTRSSKIVAIPVYGQSHYRVVEKLSQELRSRGHEVIVFIGDGVKYGDVKSHTKRFKLTEEFKEMKSKQQEWLTSSYLNSNKKLALFDHLFCDALLNDSRIHAELNTADLVLSNLVFNCGSLVADMMDIPLVTVSTLELTVYNTEMYGIPACPLSYVPQYSSGLSGDMGVWDRVKNLGMYAANLWIKEAYFYPGYDELKAKYRIKPEKTIRESLMTVSLILMEADFVLAHAQPLPPFVKEVGFLTPSPARPLPADLENFMHGSGDEGVVLVSFSTYMDDMNQNMLDRLSSAFRKISHKVLWKVDEGSYPNSVSDNVKLVEWMPQNDILGHNKTRLFITHAGAHGMAEAGYHGVPVVAMPIFTDQPDNARMLSDVGMGVVLDINTATSEDVISAVTEVITNPSYRLNAARVSHILKSRQRAPVEEAADHVEYVLAAGHVTHLKPRSQSMPFYRVYMLDVMAVLGLALAIAMCVFAALVRVVFCYLLKKTKED</sequence>
<dbReference type="InterPro" id="IPR002213">
    <property type="entry name" value="UDP_glucos_trans"/>
</dbReference>
<dbReference type="InParanoid" id="A7SGG0"/>
<proteinExistence type="inferred from homology"/>
<feature type="transmembrane region" description="Helical" evidence="4">
    <location>
        <begin position="477"/>
        <end position="509"/>
    </location>
</feature>
<evidence type="ECO:0000313" key="5">
    <source>
        <dbReference type="EMBL" id="EDO37201.1"/>
    </source>
</evidence>
<dbReference type="Pfam" id="PF00201">
    <property type="entry name" value="UDPGT"/>
    <property type="match status" value="1"/>
</dbReference>
<reference evidence="5 6" key="1">
    <citation type="journal article" date="2007" name="Science">
        <title>Sea anemone genome reveals ancestral eumetazoan gene repertoire and genomic organization.</title>
        <authorList>
            <person name="Putnam N.H."/>
            <person name="Srivastava M."/>
            <person name="Hellsten U."/>
            <person name="Dirks B."/>
            <person name="Chapman J."/>
            <person name="Salamov A."/>
            <person name="Terry A."/>
            <person name="Shapiro H."/>
            <person name="Lindquist E."/>
            <person name="Kapitonov V.V."/>
            <person name="Jurka J."/>
            <person name="Genikhovich G."/>
            <person name="Grigoriev I.V."/>
            <person name="Lucas S.M."/>
            <person name="Steele R.E."/>
            <person name="Finnerty J.R."/>
            <person name="Technau U."/>
            <person name="Martindale M.Q."/>
            <person name="Rokhsar D.S."/>
        </authorList>
    </citation>
    <scope>NUCLEOTIDE SEQUENCE [LARGE SCALE GENOMIC DNA]</scope>
    <source>
        <strain evidence="6">CH2 X CH6</strain>
    </source>
</reference>
<evidence type="ECO:0000256" key="2">
    <source>
        <dbReference type="ARBA" id="ARBA00022676"/>
    </source>
</evidence>
<protein>
    <recommendedName>
        <fullName evidence="7">Glucuronosyltransferase</fullName>
    </recommendedName>
</protein>
<dbReference type="HOGENOM" id="CLU_012949_3_2_1"/>
<evidence type="ECO:0008006" key="7">
    <source>
        <dbReference type="Google" id="ProtNLM"/>
    </source>
</evidence>
<name>A7SGG0_NEMVE</name>
<keyword evidence="6" id="KW-1185">Reference proteome</keyword>
<gene>
    <name evidence="5" type="ORF">NEMVEDRAFT_v1g170378</name>
</gene>
<dbReference type="SUPFAM" id="SSF53756">
    <property type="entry name" value="UDP-Glycosyltransferase/glycogen phosphorylase"/>
    <property type="match status" value="1"/>
</dbReference>
<comment type="similarity">
    <text evidence="1">Belongs to the UDP-glycosyltransferase family.</text>
</comment>
<keyword evidence="4" id="KW-0812">Transmembrane</keyword>
<evidence type="ECO:0000256" key="4">
    <source>
        <dbReference type="SAM" id="Phobius"/>
    </source>
</evidence>
<dbReference type="EMBL" id="DS469652">
    <property type="protein sequence ID" value="EDO37201.1"/>
    <property type="molecule type" value="Genomic_DNA"/>
</dbReference>